<gene>
    <name evidence="2" type="ORF">GCM10011379_26900</name>
</gene>
<dbReference type="AlphaFoldDB" id="A0A917MWN7"/>
<keyword evidence="3" id="KW-1185">Reference proteome</keyword>
<dbReference type="InterPro" id="IPR018689">
    <property type="entry name" value="Imm33_dom"/>
</dbReference>
<reference evidence="2" key="2">
    <citation type="submission" date="2020-09" db="EMBL/GenBank/DDBJ databases">
        <authorList>
            <person name="Sun Q."/>
            <person name="Zhou Y."/>
        </authorList>
    </citation>
    <scope>NUCLEOTIDE SEQUENCE</scope>
    <source>
        <strain evidence="2">CGMCC 1.15290</strain>
    </source>
</reference>
<dbReference type="Proteomes" id="UP000627292">
    <property type="component" value="Unassembled WGS sequence"/>
</dbReference>
<proteinExistence type="predicted"/>
<evidence type="ECO:0000313" key="2">
    <source>
        <dbReference type="EMBL" id="GGH69517.1"/>
    </source>
</evidence>
<comment type="caution">
    <text evidence="2">The sequence shown here is derived from an EMBL/GenBank/DDBJ whole genome shotgun (WGS) entry which is preliminary data.</text>
</comment>
<protein>
    <recommendedName>
        <fullName evidence="1">Immunity protein Imm33 domain-containing protein</fullName>
    </recommendedName>
</protein>
<evidence type="ECO:0000313" key="3">
    <source>
        <dbReference type="Proteomes" id="UP000627292"/>
    </source>
</evidence>
<sequence length="60" mass="6893">MIRDRYIADNIAKKFKLDKSQIKRLLPPMGGCIATDEITVNGHLVGYMYRDEPFFENDSG</sequence>
<reference evidence="2" key="1">
    <citation type="journal article" date="2014" name="Int. J. Syst. Evol. Microbiol.">
        <title>Complete genome sequence of Corynebacterium casei LMG S-19264T (=DSM 44701T), isolated from a smear-ripened cheese.</title>
        <authorList>
            <consortium name="US DOE Joint Genome Institute (JGI-PGF)"/>
            <person name="Walter F."/>
            <person name="Albersmeier A."/>
            <person name="Kalinowski J."/>
            <person name="Ruckert C."/>
        </authorList>
    </citation>
    <scope>NUCLEOTIDE SEQUENCE</scope>
    <source>
        <strain evidence="2">CGMCC 1.15290</strain>
    </source>
</reference>
<organism evidence="2 3">
    <name type="scientific">Filimonas zeae</name>
    <dbReference type="NCBI Taxonomy" id="1737353"/>
    <lineage>
        <taxon>Bacteria</taxon>
        <taxon>Pseudomonadati</taxon>
        <taxon>Bacteroidota</taxon>
        <taxon>Chitinophagia</taxon>
        <taxon>Chitinophagales</taxon>
        <taxon>Chitinophagaceae</taxon>
        <taxon>Filimonas</taxon>
    </lineage>
</organism>
<feature type="domain" description="Immunity protein Imm33" evidence="1">
    <location>
        <begin position="32"/>
        <end position="60"/>
    </location>
</feature>
<name>A0A917MWN7_9BACT</name>
<dbReference type="EMBL" id="BMIB01000003">
    <property type="protein sequence ID" value="GGH69517.1"/>
    <property type="molecule type" value="Genomic_DNA"/>
</dbReference>
<evidence type="ECO:0000259" key="1">
    <source>
        <dbReference type="Pfam" id="PF09951"/>
    </source>
</evidence>
<dbReference type="Pfam" id="PF09951">
    <property type="entry name" value="Imm33"/>
    <property type="match status" value="1"/>
</dbReference>
<accession>A0A917MWN7</accession>